<dbReference type="Proteomes" id="UP001162030">
    <property type="component" value="Chromosome"/>
</dbReference>
<protein>
    <submittedName>
        <fullName evidence="2">Uncharacterized protein</fullName>
    </submittedName>
</protein>
<feature type="region of interest" description="Disordered" evidence="1">
    <location>
        <begin position="21"/>
        <end position="70"/>
    </location>
</feature>
<gene>
    <name evidence="2" type="ORF">MSZNOR_1009</name>
</gene>
<feature type="compositionally biased region" description="Basic and acidic residues" evidence="1">
    <location>
        <begin position="30"/>
        <end position="45"/>
    </location>
</feature>
<keyword evidence="3" id="KW-1185">Reference proteome</keyword>
<organism evidence="2 3">
    <name type="scientific">Methylocaldum szegediense</name>
    <dbReference type="NCBI Taxonomy" id="73780"/>
    <lineage>
        <taxon>Bacteria</taxon>
        <taxon>Pseudomonadati</taxon>
        <taxon>Pseudomonadota</taxon>
        <taxon>Gammaproteobacteria</taxon>
        <taxon>Methylococcales</taxon>
        <taxon>Methylococcaceae</taxon>
        <taxon>Methylocaldum</taxon>
    </lineage>
</organism>
<evidence type="ECO:0000313" key="3">
    <source>
        <dbReference type="Proteomes" id="UP001162030"/>
    </source>
</evidence>
<reference evidence="2 3" key="1">
    <citation type="submission" date="2023-03" db="EMBL/GenBank/DDBJ databases">
        <authorList>
            <person name="Pearce D."/>
        </authorList>
    </citation>
    <scope>NUCLEOTIDE SEQUENCE [LARGE SCALE GENOMIC DNA]</scope>
    <source>
        <strain evidence="2">Msz</strain>
    </source>
</reference>
<name>A0ABM9HYU2_9GAMM</name>
<dbReference type="EMBL" id="OX458333">
    <property type="protein sequence ID" value="CAI8769797.1"/>
    <property type="molecule type" value="Genomic_DNA"/>
</dbReference>
<proteinExistence type="predicted"/>
<evidence type="ECO:0000313" key="2">
    <source>
        <dbReference type="EMBL" id="CAI8769797.1"/>
    </source>
</evidence>
<accession>A0ABM9HYU2</accession>
<evidence type="ECO:0000256" key="1">
    <source>
        <dbReference type="SAM" id="MobiDB-lite"/>
    </source>
</evidence>
<sequence>MLLPNPITPRIPYAEPHVALTRAPVRRERRGTSELPPERRARDEASQSASLSGPASLPSTAQPFPGLPARCVAPSRADVARRERAYSELS</sequence>
<feature type="compositionally biased region" description="Low complexity" evidence="1">
    <location>
        <begin position="46"/>
        <end position="61"/>
    </location>
</feature>